<evidence type="ECO:0000256" key="1">
    <source>
        <dbReference type="SAM" id="Coils"/>
    </source>
</evidence>
<feature type="compositionally biased region" description="Low complexity" evidence="2">
    <location>
        <begin position="442"/>
        <end position="456"/>
    </location>
</feature>
<accession>A0A0N1I347</accession>
<comment type="caution">
    <text evidence="3">The sequence shown here is derived from an EMBL/GenBank/DDBJ whole genome shotgun (WGS) entry which is preliminary data.</text>
</comment>
<organism evidence="3 4">
    <name type="scientific">Leptomonas seymouri</name>
    <dbReference type="NCBI Taxonomy" id="5684"/>
    <lineage>
        <taxon>Eukaryota</taxon>
        <taxon>Discoba</taxon>
        <taxon>Euglenozoa</taxon>
        <taxon>Kinetoplastea</taxon>
        <taxon>Metakinetoplastina</taxon>
        <taxon>Trypanosomatida</taxon>
        <taxon>Trypanosomatidae</taxon>
        <taxon>Leishmaniinae</taxon>
        <taxon>Leptomonas</taxon>
    </lineage>
</organism>
<feature type="region of interest" description="Disordered" evidence="2">
    <location>
        <begin position="374"/>
        <end position="395"/>
    </location>
</feature>
<feature type="compositionally biased region" description="Polar residues" evidence="2">
    <location>
        <begin position="374"/>
        <end position="392"/>
    </location>
</feature>
<proteinExistence type="predicted"/>
<feature type="region of interest" description="Disordered" evidence="2">
    <location>
        <begin position="440"/>
        <end position="459"/>
    </location>
</feature>
<gene>
    <name evidence="3" type="ORF">ABL78_6587</name>
</gene>
<protein>
    <submittedName>
        <fullName evidence="3">Uncharacterized protein</fullName>
    </submittedName>
</protein>
<feature type="coiled-coil region" evidence="1">
    <location>
        <begin position="657"/>
        <end position="869"/>
    </location>
</feature>
<reference evidence="3 4" key="1">
    <citation type="journal article" date="2015" name="PLoS Pathog.">
        <title>Leptomonas seymouri: Adaptations to the Dixenous Life Cycle Analyzed by Genome Sequencing, Transcriptome Profiling and Co-infection with Leishmania donovani.</title>
        <authorList>
            <person name="Kraeva N."/>
            <person name="Butenko A."/>
            <person name="Hlavacova J."/>
            <person name="Kostygov A."/>
            <person name="Myskova J."/>
            <person name="Grybchuk D."/>
            <person name="Lestinova T."/>
            <person name="Votypka J."/>
            <person name="Volf P."/>
            <person name="Opperdoes F."/>
            <person name="Flegontov P."/>
            <person name="Lukes J."/>
            <person name="Yurchenko V."/>
        </authorList>
    </citation>
    <scope>NUCLEOTIDE SEQUENCE [LARGE SCALE GENOMIC DNA]</scope>
    <source>
        <strain evidence="3 4">ATCC 30220</strain>
    </source>
</reference>
<feature type="coiled-coil region" evidence="1">
    <location>
        <begin position="486"/>
        <end position="517"/>
    </location>
</feature>
<dbReference type="OrthoDB" id="266774at2759"/>
<name>A0A0N1I347_LEPSE</name>
<dbReference type="VEuPathDB" id="TriTrypDB:Lsey_0266_0040"/>
<dbReference type="Proteomes" id="UP000038009">
    <property type="component" value="Unassembled WGS sequence"/>
</dbReference>
<dbReference type="EMBL" id="LJSK01000266">
    <property type="protein sequence ID" value="KPI84358.1"/>
    <property type="molecule type" value="Genomic_DNA"/>
</dbReference>
<dbReference type="OMA" id="RCDGEMT"/>
<sequence length="933" mass="103543">MLSYQVESLRTGVYILPSGADRQTLSVSGNQQVTLHCAGDLTSDPFPFDKVVYAPFHNTLYSMCVADDVRAQFGAAVQRPAAAYRRAPRRATIFHGDPATHSANAFYQVVRLAAEEVERLSGAHHAGSPYECVFNVARVYPWGEKDLLGEALRMGNEGTTPDVAALPPAPALSKPKATAPLQTPAQRRLFVKVLKQLCEMLDDERREASACVHQVRLAVYTRCFCGDVANSERVLCAEHLFSLMPSVCDVCTSFGTSMEALCEVLLCRRAGNLLDNPLLPLLLPGAAIEGLSVVTCISAKGRYASRPCIDACCFGCSSGRQQRAAKMNQLLLECEPTQHERRASGGRDLLSPPTAPSFTSPFQKMTSELLLSTASRSGHTTPESASRRTSVSIAPPPIVFPKRSLATSMVSPNRSGHYQSSRLSCLDASVDRILAQHQLDQSPAKSLKSHASSSVSIGPRGNLGGRLPFSPYDLRKYKERVARQAEEALLDRVKEAEKRADAAVETAREKAANAQRLETDALERSREVQGKIGQMRHAYATEKAALLIRQKVLQLSCADLGAQEQRLVDAVEERWCAAEELERAAQQLTVVEPRLRCVRAEEQQRSQCVELQLRYVECISDVCREYACAVADKVAQLDIYAHSLAEEVHCVAWEARLSELQQQCTLQEARLAELEEQSRTELRRVGDLRREEGHLTGSLDELRINCTRLQSSVEQLERRCADQQQRIASDLREAADAQERAVRDYDNSIEVLRRLKGEQQDLRKRRDELRADCEQQQSLCDAAREELAGLRSTTEELRVHLEQLEVSRSVVKAELEQLRGAEALATEQACVNSANGVVVDELRQVIEELADATDELAEVEDVMIEETDKALLAFRRCDGEMTVRVERLLDRCASFMDVESRIASRSSSNMPGLPMRCLHGGASWWPLRECTEL</sequence>
<keyword evidence="4" id="KW-1185">Reference proteome</keyword>
<evidence type="ECO:0000313" key="3">
    <source>
        <dbReference type="EMBL" id="KPI84358.1"/>
    </source>
</evidence>
<dbReference type="AlphaFoldDB" id="A0A0N1I347"/>
<keyword evidence="1" id="KW-0175">Coiled coil</keyword>
<evidence type="ECO:0000256" key="2">
    <source>
        <dbReference type="SAM" id="MobiDB-lite"/>
    </source>
</evidence>
<evidence type="ECO:0000313" key="4">
    <source>
        <dbReference type="Proteomes" id="UP000038009"/>
    </source>
</evidence>